<dbReference type="EMBL" id="DP000011">
    <property type="protein sequence ID" value="ABA96620.1"/>
    <property type="molecule type" value="Genomic_DNA"/>
</dbReference>
<organism evidence="2">
    <name type="scientific">Oryza sativa subsp. japonica</name>
    <name type="common">Rice</name>
    <dbReference type="NCBI Taxonomy" id="39947"/>
    <lineage>
        <taxon>Eukaryota</taxon>
        <taxon>Viridiplantae</taxon>
        <taxon>Streptophyta</taxon>
        <taxon>Embryophyta</taxon>
        <taxon>Tracheophyta</taxon>
        <taxon>Spermatophyta</taxon>
        <taxon>Magnoliopsida</taxon>
        <taxon>Liliopsida</taxon>
        <taxon>Poales</taxon>
        <taxon>Poaceae</taxon>
        <taxon>BOP clade</taxon>
        <taxon>Oryzoideae</taxon>
        <taxon>Oryzeae</taxon>
        <taxon>Oryzinae</taxon>
        <taxon>Oryza</taxon>
        <taxon>Oryza sativa</taxon>
    </lineage>
</organism>
<gene>
    <name evidence="2" type="ordered locus">LOC_Os12g07850</name>
</gene>
<accession>Q2QWX9</accession>
<reference evidence="2" key="2">
    <citation type="submission" date="2005-04" db="EMBL/GenBank/DDBJ databases">
        <authorList>
            <person name="Buell C.R."/>
            <person name="Wing R.A."/>
            <person name="McCombie W.A."/>
            <person name="Ouyang S."/>
        </authorList>
    </citation>
    <scope>NUCLEOTIDE SEQUENCE</scope>
</reference>
<proteinExistence type="predicted"/>
<reference evidence="2" key="3">
    <citation type="submission" date="2006-01" db="EMBL/GenBank/DDBJ databases">
        <authorList>
            <person name="Buell R."/>
        </authorList>
    </citation>
    <scope>NUCLEOTIDE SEQUENCE</scope>
</reference>
<evidence type="ECO:0000313" key="2">
    <source>
        <dbReference type="EMBL" id="ABA96620.1"/>
    </source>
</evidence>
<evidence type="ECO:0000256" key="1">
    <source>
        <dbReference type="SAM" id="MobiDB-lite"/>
    </source>
</evidence>
<feature type="region of interest" description="Disordered" evidence="1">
    <location>
        <begin position="21"/>
        <end position="44"/>
    </location>
</feature>
<protein>
    <submittedName>
        <fullName evidence="2">Uncharacterized protein</fullName>
    </submittedName>
</protein>
<sequence>MATGLRRAPGHRCGYWASAAREQGGGGAQGHRERSVGTQAAPWRRASSASGALDLVGRQLPEANVPKCSLTSHTLQHDKQMFALHTYEPPDFGGGCYGDGVQIHHPDEAATVLAVPDEVAVHPQPVVGGLVDGAVGPDVWSEPEAVDVLTPRASSSMLIVAAGGSSSGAPAAGEADAAAAAAGTRRHRRSNCHVSATSDKDQVKIATPQKNFHIFEKLLIE</sequence>
<name>Q2QWX9_ORYSJ</name>
<feature type="region of interest" description="Disordered" evidence="1">
    <location>
        <begin position="179"/>
        <end position="200"/>
    </location>
</feature>
<dbReference type="AlphaFoldDB" id="Q2QWX9"/>
<reference evidence="2" key="1">
    <citation type="journal article" date="2005" name="BMC Biol.">
        <title>The sequence of rice chromosomes 11 and 12, rich in disease resistance genes and recent gene duplications.</title>
        <authorList>
            <consortium name="The rice chromosomes 11 and 12 sequencing consortia"/>
        </authorList>
    </citation>
    <scope>NUCLEOTIDE SEQUENCE [LARGE SCALE GENOMIC DNA]</scope>
</reference>